<feature type="signal peptide" evidence="1">
    <location>
        <begin position="1"/>
        <end position="21"/>
    </location>
</feature>
<keyword evidence="1" id="KW-0732">Signal</keyword>
<feature type="chain" id="PRO_5043420171" description="SH3 domain-containing protein" evidence="1">
    <location>
        <begin position="22"/>
        <end position="258"/>
    </location>
</feature>
<evidence type="ECO:0000256" key="1">
    <source>
        <dbReference type="SAM" id="SignalP"/>
    </source>
</evidence>
<comment type="caution">
    <text evidence="2">The sequence shown here is derived from an EMBL/GenBank/DDBJ whole genome shotgun (WGS) entry which is preliminary data.</text>
</comment>
<accession>A0AAW6QDL1</accession>
<gene>
    <name evidence="2" type="ORF">P7M15_06765</name>
</gene>
<protein>
    <recommendedName>
        <fullName evidence="4">SH3 domain-containing protein</fullName>
    </recommendedName>
</protein>
<evidence type="ECO:0000313" key="3">
    <source>
        <dbReference type="Proteomes" id="UP001214976"/>
    </source>
</evidence>
<sequence>MKNKIFKILGLYFLLSSNLFANECLSENDISINIHNYTTREGEALSELKILKKKTNEVLFSEELLGSKELNKDVKFIDMDFDGKKEIIITSDRDPNHTVNYIAVKINCNQVSRYSIFGEVGEFKGYNISYDEKRTYIYLDENHNITTHIYCYSDKLYLCQESFFIENGVELIKKYDEKERIIMAEVYSNKNRLETIINRKSYLNKEPSLPTNMYLIKGDKVIILDKKIDDSGQKWYFINYKGKKDINMWIKAEAVDIK</sequence>
<dbReference type="Proteomes" id="UP001214976">
    <property type="component" value="Unassembled WGS sequence"/>
</dbReference>
<proteinExistence type="predicted"/>
<organism evidence="2 3">
    <name type="scientific">Exercitatus varius</name>
    <dbReference type="NCBI Taxonomy" id="67857"/>
    <lineage>
        <taxon>Bacteria</taxon>
        <taxon>Pseudomonadati</taxon>
        <taxon>Pseudomonadota</taxon>
        <taxon>Gammaproteobacteria</taxon>
        <taxon>Pasteurellales</taxon>
        <taxon>Pasteurellaceae</taxon>
        <taxon>Exercitatus</taxon>
    </lineage>
</organism>
<dbReference type="AlphaFoldDB" id="A0AAW6QDL1"/>
<evidence type="ECO:0000313" key="2">
    <source>
        <dbReference type="EMBL" id="MDG2950220.1"/>
    </source>
</evidence>
<name>A0AAW6QDL1_9PAST</name>
<evidence type="ECO:0008006" key="4">
    <source>
        <dbReference type="Google" id="ProtNLM"/>
    </source>
</evidence>
<reference evidence="2" key="1">
    <citation type="submission" date="2023-03" db="EMBL/GenBank/DDBJ databases">
        <title>Classification of Bisgaard taxon 6 and taxon 10 as Exercitatus varius gen. nov., spec. nov.</title>
        <authorList>
            <person name="Christensen H."/>
        </authorList>
    </citation>
    <scope>NUCLEOTIDE SEQUENCE</scope>
    <source>
        <strain evidence="2">86116</strain>
    </source>
</reference>
<dbReference type="RefSeq" id="WP_317477279.1">
    <property type="nucleotide sequence ID" value="NZ_JARQTW010000011.1"/>
</dbReference>
<dbReference type="EMBL" id="JARQTW010000011">
    <property type="protein sequence ID" value="MDG2950220.1"/>
    <property type="molecule type" value="Genomic_DNA"/>
</dbReference>